<accession>A0ABX2LMP0</accession>
<organism evidence="1 2">
    <name type="scientific">Staphylococcus borealis</name>
    <dbReference type="NCBI Taxonomy" id="2742203"/>
    <lineage>
        <taxon>Bacteria</taxon>
        <taxon>Bacillati</taxon>
        <taxon>Bacillota</taxon>
        <taxon>Bacilli</taxon>
        <taxon>Bacillales</taxon>
        <taxon>Staphylococcaceae</taxon>
        <taxon>Staphylococcus</taxon>
    </lineage>
</organism>
<name>A0ABX2LMP0_9STAP</name>
<dbReference type="NCBIfam" id="TIGR01443">
    <property type="entry name" value="intein_Cterm"/>
    <property type="match status" value="1"/>
</dbReference>
<evidence type="ECO:0000313" key="2">
    <source>
        <dbReference type="Proteomes" id="UP000610527"/>
    </source>
</evidence>
<protein>
    <recommendedName>
        <fullName evidence="3">Intein C-terminal splicing domain-containing protein</fullName>
    </recommendedName>
</protein>
<dbReference type="InterPro" id="IPR030934">
    <property type="entry name" value="Intein_C"/>
</dbReference>
<dbReference type="Gene3D" id="2.170.16.10">
    <property type="entry name" value="Hedgehog/Intein (Hint) domain"/>
    <property type="match status" value="1"/>
</dbReference>
<keyword evidence="2" id="KW-1185">Reference proteome</keyword>
<dbReference type="EMBL" id="JABVEG010000015">
    <property type="protein sequence ID" value="NUI83530.1"/>
    <property type="molecule type" value="Genomic_DNA"/>
</dbReference>
<evidence type="ECO:0000313" key="1">
    <source>
        <dbReference type="EMBL" id="NUI83530.1"/>
    </source>
</evidence>
<comment type="caution">
    <text evidence="1">The sequence shown here is derived from an EMBL/GenBank/DDBJ whole genome shotgun (WGS) entry which is preliminary data.</text>
</comment>
<sequence>MVKNLKSISIERQKHVPEVVQTGKEPKREKIKSIKFHSVQNVYNMEVEDHHNYSVDGGLIIHNCIDATRYALERDMRQNHMSILR</sequence>
<evidence type="ECO:0008006" key="3">
    <source>
        <dbReference type="Google" id="ProtNLM"/>
    </source>
</evidence>
<dbReference type="PROSITE" id="PS50818">
    <property type="entry name" value="INTEIN_C_TER"/>
    <property type="match status" value="1"/>
</dbReference>
<dbReference type="GeneID" id="300395826"/>
<dbReference type="RefSeq" id="WP_154392034.1">
    <property type="nucleotide sequence ID" value="NZ_CUEE01000016.1"/>
</dbReference>
<proteinExistence type="predicted"/>
<dbReference type="SUPFAM" id="SSF51294">
    <property type="entry name" value="Hedgehog/intein (Hint) domain"/>
    <property type="match status" value="1"/>
</dbReference>
<gene>
    <name evidence="1" type="ORF">HUN84_12590</name>
</gene>
<dbReference type="Proteomes" id="UP000610527">
    <property type="component" value="Unassembled WGS sequence"/>
</dbReference>
<reference evidence="1 2" key="1">
    <citation type="submission" date="2020-06" db="EMBL/GenBank/DDBJ databases">
        <title>Staphylococcus borealis sp. nov. -A novel member of the Staphylococcaceae family isolated from skin and blood in humans.</title>
        <authorList>
            <person name="Pain M."/>
            <person name="Wolden R."/>
            <person name="Jaen-Luchoro D."/>
            <person name="Salva-Serra F."/>
            <person name="Iglesias B.P."/>
            <person name="Karlsson R."/>
            <person name="Klingenberg C."/>
            <person name="Cavanagh J.P."/>
        </authorList>
    </citation>
    <scope>NUCLEOTIDE SEQUENCE [LARGE SCALE GENOMIC DNA]</scope>
    <source>
        <strain evidence="1 2">58-22</strain>
    </source>
</reference>
<dbReference type="InterPro" id="IPR036844">
    <property type="entry name" value="Hint_dom_sf"/>
</dbReference>